<accession>A0A5B2UDJ3</accession>
<comment type="caution">
    <text evidence="2">The sequence shown here is derived from an EMBL/GenBank/DDBJ whole genome shotgun (WGS) entry which is preliminary data.</text>
</comment>
<dbReference type="AlphaFoldDB" id="A0A5B2UDJ3"/>
<proteinExistence type="predicted"/>
<keyword evidence="1" id="KW-0812">Transmembrane</keyword>
<feature type="transmembrane region" description="Helical" evidence="1">
    <location>
        <begin position="274"/>
        <end position="294"/>
    </location>
</feature>
<sequence>MESTFKSYEETITRKHSIGFTPKYKEEFRTFVNETLFVAIAEKTVEKLGWDLVYKGDNSIEAKRKDVGWMNERWTEIITASYKNGEVTVKSESLGNEIWDNGKNSKRVKLFIYAYQETLKTFNLQALKDLEKEIERKNNWDDYIIPETLPQPRPVRTPNIAIPIIGGIFIALIMGFLVALLSLKGLYFIGLFEFLVATALVFVMKYLIKFSNYTDINKLLYLLGGMVVLTYISNEYFQYEIILNSNNLERIGFWNFLKIRFLHGFTINKIDLGWIGWIILWIAQLGLTGIFVYFKLVSALTKYVIERVPVEVVDFAFYYAVKDKSEEEIRAELAKKGWSDVQSQNEVFEAIGGHQNVVTLSRIK</sequence>
<protein>
    <submittedName>
        <fullName evidence="2">Uncharacterized protein</fullName>
    </submittedName>
</protein>
<gene>
    <name evidence="2" type="ORF">FW780_10855</name>
</gene>
<reference evidence="2 3" key="1">
    <citation type="journal article" date="2015" name="Int. J. Syst. Evol. Microbiol.">
        <title>Chryseobacterium sediminis sp. nov., isolated from a river sediment.</title>
        <authorList>
            <person name="Kampfer P."/>
            <person name="Busse H.J."/>
            <person name="McInroy J.A."/>
            <person name="Glaeser S.P."/>
        </authorList>
    </citation>
    <scope>NUCLEOTIDE SEQUENCE [LARGE SCALE GENOMIC DNA]</scope>
    <source>
        <strain evidence="2 3">IMT-174</strain>
    </source>
</reference>
<feature type="transmembrane region" description="Helical" evidence="1">
    <location>
        <begin position="160"/>
        <end position="181"/>
    </location>
</feature>
<organism evidence="2 3">
    <name type="scientific">Chryseobacterium sediminis</name>
    <dbReference type="NCBI Taxonomy" id="1679494"/>
    <lineage>
        <taxon>Bacteria</taxon>
        <taxon>Pseudomonadati</taxon>
        <taxon>Bacteroidota</taxon>
        <taxon>Flavobacteriia</taxon>
        <taxon>Flavobacteriales</taxon>
        <taxon>Weeksellaceae</taxon>
        <taxon>Chryseobacterium group</taxon>
        <taxon>Chryseobacterium</taxon>
    </lineage>
</organism>
<evidence type="ECO:0000256" key="1">
    <source>
        <dbReference type="SAM" id="Phobius"/>
    </source>
</evidence>
<dbReference type="EMBL" id="VUNZ01000001">
    <property type="protein sequence ID" value="KAA2224674.1"/>
    <property type="molecule type" value="Genomic_DNA"/>
</dbReference>
<dbReference type="RefSeq" id="WP_149833591.1">
    <property type="nucleotide sequence ID" value="NZ_VUNZ01000001.1"/>
</dbReference>
<keyword evidence="1" id="KW-0472">Membrane</keyword>
<evidence type="ECO:0000313" key="2">
    <source>
        <dbReference type="EMBL" id="KAA2224674.1"/>
    </source>
</evidence>
<keyword evidence="1" id="KW-1133">Transmembrane helix</keyword>
<feature type="transmembrane region" description="Helical" evidence="1">
    <location>
        <begin position="219"/>
        <end position="237"/>
    </location>
</feature>
<name>A0A5B2UDJ3_9FLAO</name>
<dbReference type="OrthoDB" id="9778341at2"/>
<feature type="transmembrane region" description="Helical" evidence="1">
    <location>
        <begin position="187"/>
        <end position="207"/>
    </location>
</feature>
<dbReference type="Proteomes" id="UP000323082">
    <property type="component" value="Unassembled WGS sequence"/>
</dbReference>
<evidence type="ECO:0000313" key="3">
    <source>
        <dbReference type="Proteomes" id="UP000323082"/>
    </source>
</evidence>